<dbReference type="OrthoDB" id="825622at2"/>
<dbReference type="Proteomes" id="UP000005551">
    <property type="component" value="Unassembled WGS sequence"/>
</dbReference>
<sequence length="234" mass="26552">MNRFPMEEQAIKRALQAAEKAPDYSLAGQRAWKLFKENAWMSFVYGMGIVAALLLLVLEYPAVYLIFSVLVLPPLCFGFYLVANKKHQGEPIVYTDFYQGFRFMYPAVSVWLIGQAATLVGAFLLVLPGVYLLVAFSYGSLVALFFGLDPLRSLLLSAQLIHKHWLHFLLIGGSVYALNLVASFLTLGLGLALTLPLSFYFYYFLFYEQIGQYALEEEEEETINTEEESENPFF</sequence>
<feature type="transmembrane region" description="Helical" evidence="1">
    <location>
        <begin position="184"/>
        <end position="205"/>
    </location>
</feature>
<gene>
    <name evidence="2" type="ORF">A3SI_04307</name>
</gene>
<evidence type="ECO:0000313" key="2">
    <source>
        <dbReference type="EMBL" id="EIM78336.1"/>
    </source>
</evidence>
<evidence type="ECO:0000256" key="1">
    <source>
        <dbReference type="SAM" id="Phobius"/>
    </source>
</evidence>
<keyword evidence="1" id="KW-0472">Membrane</keyword>
<feature type="transmembrane region" description="Helical" evidence="1">
    <location>
        <begin position="160"/>
        <end position="178"/>
    </location>
</feature>
<feature type="transmembrane region" description="Helical" evidence="1">
    <location>
        <begin position="64"/>
        <end position="83"/>
    </location>
</feature>
<dbReference type="AlphaFoldDB" id="I5C934"/>
<organism evidence="2 3">
    <name type="scientific">Nitritalea halalkaliphila LW7</name>
    <dbReference type="NCBI Taxonomy" id="1189621"/>
    <lineage>
        <taxon>Bacteria</taxon>
        <taxon>Pseudomonadati</taxon>
        <taxon>Bacteroidota</taxon>
        <taxon>Cytophagia</taxon>
        <taxon>Cytophagales</taxon>
        <taxon>Cyclobacteriaceae</taxon>
        <taxon>Nitritalea</taxon>
    </lineage>
</organism>
<dbReference type="EMBL" id="AJYA01000008">
    <property type="protein sequence ID" value="EIM78336.1"/>
    <property type="molecule type" value="Genomic_DNA"/>
</dbReference>
<keyword evidence="1" id="KW-0812">Transmembrane</keyword>
<protein>
    <recommendedName>
        <fullName evidence="4">Integral membrane protein</fullName>
    </recommendedName>
</protein>
<reference evidence="2 3" key="1">
    <citation type="submission" date="2012-05" db="EMBL/GenBank/DDBJ databases">
        <title>Genome sequence of Nitritalea halalkaliphila LW7.</title>
        <authorList>
            <person name="Jangir P.K."/>
            <person name="Singh A."/>
            <person name="Shivaji S."/>
            <person name="Sharma R."/>
        </authorList>
    </citation>
    <scope>NUCLEOTIDE SEQUENCE [LARGE SCALE GENOMIC DNA]</scope>
    <source>
        <strain evidence="2 3">LW7</strain>
    </source>
</reference>
<feature type="transmembrane region" description="Helical" evidence="1">
    <location>
        <begin position="130"/>
        <end position="148"/>
    </location>
</feature>
<feature type="transmembrane region" description="Helical" evidence="1">
    <location>
        <begin position="103"/>
        <end position="124"/>
    </location>
</feature>
<keyword evidence="3" id="KW-1185">Reference proteome</keyword>
<evidence type="ECO:0008006" key="4">
    <source>
        <dbReference type="Google" id="ProtNLM"/>
    </source>
</evidence>
<comment type="caution">
    <text evidence="2">The sequence shown here is derived from an EMBL/GenBank/DDBJ whole genome shotgun (WGS) entry which is preliminary data.</text>
</comment>
<dbReference type="STRING" id="1189621.A3SI_04307"/>
<name>I5C934_9BACT</name>
<keyword evidence="1" id="KW-1133">Transmembrane helix</keyword>
<accession>I5C934</accession>
<proteinExistence type="predicted"/>
<evidence type="ECO:0000313" key="3">
    <source>
        <dbReference type="Proteomes" id="UP000005551"/>
    </source>
</evidence>
<feature type="transmembrane region" description="Helical" evidence="1">
    <location>
        <begin position="39"/>
        <end position="58"/>
    </location>
</feature>